<sequence length="117" mass="13768">MDKVIEGTKFFNELLVEKGKMTRDDFAASRRALRRSYQDEMDKLADEYAVRNSIYHVGDKVKVNDFCWLNEPCTILEVKGRYNIMMEKGVPVILYVIKMERDKEIYEVMEGKIVGYV</sequence>
<evidence type="ECO:0000313" key="1">
    <source>
        <dbReference type="EMBL" id="RGW45006.1"/>
    </source>
</evidence>
<proteinExistence type="predicted"/>
<protein>
    <submittedName>
        <fullName evidence="1">Uncharacterized protein</fullName>
    </submittedName>
</protein>
<dbReference type="Proteomes" id="UP000283785">
    <property type="component" value="Unassembled WGS sequence"/>
</dbReference>
<accession>A0AA92U018</accession>
<dbReference type="RefSeq" id="WP_118062956.1">
    <property type="nucleotide sequence ID" value="NZ_QSAG01000001.1"/>
</dbReference>
<dbReference type="AlphaFoldDB" id="A0AA92U018"/>
<comment type="caution">
    <text evidence="1">The sequence shown here is derived from an EMBL/GenBank/DDBJ whole genome shotgun (WGS) entry which is preliminary data.</text>
</comment>
<gene>
    <name evidence="1" type="ORF">DWV76_00370</name>
</gene>
<name>A0AA92U018_9BACT</name>
<evidence type="ECO:0000313" key="2">
    <source>
        <dbReference type="Proteomes" id="UP000283785"/>
    </source>
</evidence>
<organism evidence="1 2">
    <name type="scientific">Segatella copri</name>
    <dbReference type="NCBI Taxonomy" id="165179"/>
    <lineage>
        <taxon>Bacteria</taxon>
        <taxon>Pseudomonadati</taxon>
        <taxon>Bacteroidota</taxon>
        <taxon>Bacteroidia</taxon>
        <taxon>Bacteroidales</taxon>
        <taxon>Prevotellaceae</taxon>
        <taxon>Segatella</taxon>
    </lineage>
</organism>
<dbReference type="EMBL" id="QSAG01000001">
    <property type="protein sequence ID" value="RGW45006.1"/>
    <property type="molecule type" value="Genomic_DNA"/>
</dbReference>
<reference evidence="1 2" key="1">
    <citation type="submission" date="2018-08" db="EMBL/GenBank/DDBJ databases">
        <title>A genome reference for cultivated species of the human gut microbiota.</title>
        <authorList>
            <person name="Zou Y."/>
            <person name="Xue W."/>
            <person name="Luo G."/>
        </authorList>
    </citation>
    <scope>NUCLEOTIDE SEQUENCE [LARGE SCALE GENOMIC DNA]</scope>
    <source>
        <strain evidence="1 2">AF12-50</strain>
    </source>
</reference>